<reference evidence="2" key="1">
    <citation type="journal article" date="2015" name="Nature">
        <title>Complex archaea that bridge the gap between prokaryotes and eukaryotes.</title>
        <authorList>
            <person name="Spang A."/>
            <person name="Saw J.H."/>
            <person name="Jorgensen S.L."/>
            <person name="Zaremba-Niedzwiedzka K."/>
            <person name="Martijn J."/>
            <person name="Lind A.E."/>
            <person name="van Eijk R."/>
            <person name="Schleper C."/>
            <person name="Guy L."/>
            <person name="Ettema T.J."/>
        </authorList>
    </citation>
    <scope>NUCLEOTIDE SEQUENCE</scope>
</reference>
<accession>A0A0F9AP88</accession>
<comment type="caution">
    <text evidence="2">The sequence shown here is derived from an EMBL/GenBank/DDBJ whole genome shotgun (WGS) entry which is preliminary data.</text>
</comment>
<gene>
    <name evidence="2" type="ORF">LCGC14_2824970</name>
</gene>
<proteinExistence type="predicted"/>
<protein>
    <submittedName>
        <fullName evidence="2">Uncharacterized protein</fullName>
    </submittedName>
</protein>
<feature type="transmembrane region" description="Helical" evidence="1">
    <location>
        <begin position="129"/>
        <end position="149"/>
    </location>
</feature>
<feature type="transmembrane region" description="Helical" evidence="1">
    <location>
        <begin position="154"/>
        <end position="175"/>
    </location>
</feature>
<organism evidence="2">
    <name type="scientific">marine sediment metagenome</name>
    <dbReference type="NCBI Taxonomy" id="412755"/>
    <lineage>
        <taxon>unclassified sequences</taxon>
        <taxon>metagenomes</taxon>
        <taxon>ecological metagenomes</taxon>
    </lineage>
</organism>
<evidence type="ECO:0000256" key="1">
    <source>
        <dbReference type="SAM" id="Phobius"/>
    </source>
</evidence>
<dbReference type="EMBL" id="LAZR01053649">
    <property type="protein sequence ID" value="KKK80289.1"/>
    <property type="molecule type" value="Genomic_DNA"/>
</dbReference>
<evidence type="ECO:0000313" key="2">
    <source>
        <dbReference type="EMBL" id="KKK80289.1"/>
    </source>
</evidence>
<sequence>MILCYMQSVHKNLLVFLFLGIFLVTNISAELVFKENTDIDLKIVCINAGFCSATAQCNVSVFDPNENVILDGIEATQSASLAFYNITIIGNLSSPSGEWRVGGFCKDGSVTELVDFTFLVTPSGIDNLFNFYTIIMLLSAVVIFFGFWIKDPWVVIFGTFGLYFVGLFILLFGIVGIKDTTTTFAIAIIILGIAGYISVKTGLEVIDG</sequence>
<name>A0A0F9AP88_9ZZZZ</name>
<dbReference type="AlphaFoldDB" id="A0A0F9AP88"/>
<keyword evidence="1" id="KW-1133">Transmembrane helix</keyword>
<feature type="transmembrane region" description="Helical" evidence="1">
    <location>
        <begin position="181"/>
        <end position="199"/>
    </location>
</feature>
<keyword evidence="1" id="KW-0472">Membrane</keyword>
<keyword evidence="1" id="KW-0812">Transmembrane</keyword>